<sequence length="113" mass="13474">VREYYNNWMNRDDLVYTAIGRIKKPSYATLAEWVSYAWSDVDSGLIARSFKCCGISVTRDKSKDDQIFDYDRLLNIDDDNITDEEENIFSNDNFDINEELNYEEQPEYDIDWK</sequence>
<dbReference type="OrthoDB" id="2432609at2759"/>
<comment type="caution">
    <text evidence="1">The sequence shown here is derived from an EMBL/GenBank/DDBJ whole genome shotgun (WGS) entry which is preliminary data.</text>
</comment>
<evidence type="ECO:0000313" key="1">
    <source>
        <dbReference type="EMBL" id="CAG8699835.1"/>
    </source>
</evidence>
<gene>
    <name evidence="1" type="ORF">AMORRO_LOCUS12060</name>
</gene>
<proteinExistence type="predicted"/>
<dbReference type="Proteomes" id="UP000789342">
    <property type="component" value="Unassembled WGS sequence"/>
</dbReference>
<dbReference type="EMBL" id="CAJVPV010016828">
    <property type="protein sequence ID" value="CAG8699835.1"/>
    <property type="molecule type" value="Genomic_DNA"/>
</dbReference>
<keyword evidence="2" id="KW-1185">Reference proteome</keyword>
<dbReference type="AlphaFoldDB" id="A0A9N9N487"/>
<feature type="non-terminal residue" evidence="1">
    <location>
        <position position="1"/>
    </location>
</feature>
<name>A0A9N9N487_9GLOM</name>
<organism evidence="1 2">
    <name type="scientific">Acaulospora morrowiae</name>
    <dbReference type="NCBI Taxonomy" id="94023"/>
    <lineage>
        <taxon>Eukaryota</taxon>
        <taxon>Fungi</taxon>
        <taxon>Fungi incertae sedis</taxon>
        <taxon>Mucoromycota</taxon>
        <taxon>Glomeromycotina</taxon>
        <taxon>Glomeromycetes</taxon>
        <taxon>Diversisporales</taxon>
        <taxon>Acaulosporaceae</taxon>
        <taxon>Acaulospora</taxon>
    </lineage>
</organism>
<reference evidence="1" key="1">
    <citation type="submission" date="2021-06" db="EMBL/GenBank/DDBJ databases">
        <authorList>
            <person name="Kallberg Y."/>
            <person name="Tangrot J."/>
            <person name="Rosling A."/>
        </authorList>
    </citation>
    <scope>NUCLEOTIDE SEQUENCE</scope>
    <source>
        <strain evidence="1">CL551</strain>
    </source>
</reference>
<protein>
    <submittedName>
        <fullName evidence="1">17564_t:CDS:1</fullName>
    </submittedName>
</protein>
<accession>A0A9N9N487</accession>
<evidence type="ECO:0000313" key="2">
    <source>
        <dbReference type="Proteomes" id="UP000789342"/>
    </source>
</evidence>